<evidence type="ECO:0000313" key="10">
    <source>
        <dbReference type="Proteomes" id="UP000053099"/>
    </source>
</evidence>
<dbReference type="Proteomes" id="UP000053099">
    <property type="component" value="Unassembled WGS sequence"/>
</dbReference>
<name>A0A0N0ZMJ3_THESC</name>
<dbReference type="Proteomes" id="UP000288082">
    <property type="component" value="Unassembled WGS sequence"/>
</dbReference>
<evidence type="ECO:0000313" key="6">
    <source>
        <dbReference type="EMBL" id="RTH04652.1"/>
    </source>
</evidence>
<dbReference type="SMART" id="SM00506">
    <property type="entry name" value="A1pp"/>
    <property type="match status" value="1"/>
</dbReference>
<evidence type="ECO:0000313" key="13">
    <source>
        <dbReference type="Proteomes" id="UP000287155"/>
    </source>
</evidence>
<dbReference type="EMBL" id="PELV01000421">
    <property type="protein sequence ID" value="RTH13980.1"/>
    <property type="molecule type" value="Genomic_DNA"/>
</dbReference>
<dbReference type="InterPro" id="IPR050892">
    <property type="entry name" value="ADP-ribose_metab_enzymes"/>
</dbReference>
<comment type="caution">
    <text evidence="3">The sequence shown here is derived from an EMBL/GenBank/DDBJ whole genome shotgun (WGS) entry which is preliminary data.</text>
</comment>
<dbReference type="Proteomes" id="UP000288051">
    <property type="component" value="Unassembled WGS sequence"/>
</dbReference>
<dbReference type="CDD" id="cd02901">
    <property type="entry name" value="Macro_Poa1p-like"/>
    <property type="match status" value="1"/>
</dbReference>
<dbReference type="PATRIC" id="fig|37636.3.peg.2202"/>
<dbReference type="EMBL" id="PELP01000581">
    <property type="protein sequence ID" value="RTG99325.1"/>
    <property type="molecule type" value="Genomic_DNA"/>
</dbReference>
<dbReference type="InterPro" id="IPR043472">
    <property type="entry name" value="Macro_dom-like"/>
</dbReference>
<dbReference type="GO" id="GO:0140291">
    <property type="term" value="P:peptidyl-glutamate ADP-deribosylation"/>
    <property type="evidence" value="ECO:0007669"/>
    <property type="project" value="TreeGrafter"/>
</dbReference>
<dbReference type="EMBL" id="PELR01000111">
    <property type="protein sequence ID" value="RTH04652.1"/>
    <property type="molecule type" value="Genomic_DNA"/>
</dbReference>
<evidence type="ECO:0000313" key="9">
    <source>
        <dbReference type="EMBL" id="RTI13112.1"/>
    </source>
</evidence>
<evidence type="ECO:0000313" key="11">
    <source>
        <dbReference type="Proteomes" id="UP000286734"/>
    </source>
</evidence>
<dbReference type="PANTHER" id="PTHR12521">
    <property type="entry name" value="PROTEIN C6ORF130"/>
    <property type="match status" value="1"/>
</dbReference>
<sequence>MLRFVQGNLLEAPVEALVNTVNTVGVMGKGVALQFKRAFPDNYQAYVKACERGQVQIGRIFVYDRGPLAQPRYIFNFPTKKHWRHPSRMEYVEEGLKDLVCRIQELRVRSIALPPLGAGNGGLPWPEVKQRIQEALETLEGVEVWVYEPVENPKAHSIVPLKTKPRLTPARAALLKLFGLYGALGEPLGRLEAQKLAYFLQEAGLDLKLDFARKQFGPYAEPLNHVLARLEGHYIQGFGDRTGVSQIRLKLQALDEAVLFLADYPKADEAATRAADWVKGFETPYGLELLATVHWAVRHEGARDWASLQKGLQAWNPRKATFPKTHLQVALDALLKRGALRPEEWQDRPPKLPANVAQEA</sequence>
<comment type="catalytic activity">
    <reaction evidence="1">
        <text>an N-(ADP-alpha-D-ribosyl)-thymidine in DNA + H2O = a thymidine in DNA + ADP-D-ribose</text>
        <dbReference type="Rhea" id="RHEA:71655"/>
        <dbReference type="Rhea" id="RHEA-COMP:13556"/>
        <dbReference type="Rhea" id="RHEA-COMP:18051"/>
        <dbReference type="ChEBI" id="CHEBI:15377"/>
        <dbReference type="ChEBI" id="CHEBI:57967"/>
        <dbReference type="ChEBI" id="CHEBI:137386"/>
        <dbReference type="ChEBI" id="CHEBI:191199"/>
    </reaction>
    <physiologicalReaction direction="left-to-right" evidence="1">
        <dbReference type="Rhea" id="RHEA:71656"/>
    </physiologicalReaction>
</comment>
<evidence type="ECO:0000313" key="16">
    <source>
        <dbReference type="Proteomes" id="UP000288082"/>
    </source>
</evidence>
<accession>A0A0N0ZMJ3</accession>
<dbReference type="EMBL" id="PELZ01000446">
    <property type="protein sequence ID" value="RTH32482.1"/>
    <property type="molecule type" value="Genomic_DNA"/>
</dbReference>
<gene>
    <name evidence="3" type="ORF">AN926_12485</name>
    <name evidence="9" type="ORF">CSW27_09155</name>
    <name evidence="8" type="ORF">CSW37_11735</name>
    <name evidence="7" type="ORF">CSW41_13080</name>
    <name evidence="6" type="ORF">CSW45_04995</name>
    <name evidence="5" type="ORF">CSW47_16005</name>
    <name evidence="4" type="ORF">CSW50_14250</name>
</gene>
<reference evidence="3 10" key="1">
    <citation type="submission" date="2015-09" db="EMBL/GenBank/DDBJ databases">
        <title>Draft genome sequence of Thermus scotoductus strain K1 isolated from a geothermal spring in Nagorno-Karabakh, Armenia.</title>
        <authorList>
            <person name="Saghatelyan A."/>
            <person name="Poghosyan L."/>
            <person name="Panosyan H."/>
            <person name="Birkeland N.-K."/>
        </authorList>
    </citation>
    <scope>NUCLEOTIDE SEQUENCE [LARGE SCALE GENOMIC DNA]</scope>
    <source>
        <strain evidence="3 10">K1</strain>
    </source>
</reference>
<evidence type="ECO:0000256" key="1">
    <source>
        <dbReference type="ARBA" id="ARBA00035885"/>
    </source>
</evidence>
<organism evidence="3 10">
    <name type="scientific">Thermus scotoductus</name>
    <dbReference type="NCBI Taxonomy" id="37636"/>
    <lineage>
        <taxon>Bacteria</taxon>
        <taxon>Thermotogati</taxon>
        <taxon>Deinococcota</taxon>
        <taxon>Deinococci</taxon>
        <taxon>Thermales</taxon>
        <taxon>Thermaceae</taxon>
        <taxon>Thermus</taxon>
    </lineage>
</organism>
<evidence type="ECO:0000313" key="12">
    <source>
        <dbReference type="Proteomes" id="UP000286910"/>
    </source>
</evidence>
<dbReference type="EMBL" id="PELM01000487">
    <property type="protein sequence ID" value="RTG98874.1"/>
    <property type="molecule type" value="Genomic_DNA"/>
</dbReference>
<dbReference type="InterPro" id="IPR002589">
    <property type="entry name" value="Macro_dom"/>
</dbReference>
<dbReference type="Gene3D" id="3.40.220.10">
    <property type="entry name" value="Leucine Aminopeptidase, subunit E, domain 1"/>
    <property type="match status" value="1"/>
</dbReference>
<dbReference type="Pfam" id="PF01661">
    <property type="entry name" value="Macro"/>
    <property type="match status" value="1"/>
</dbReference>
<dbReference type="Proteomes" id="UP000286734">
    <property type="component" value="Unassembled WGS sequence"/>
</dbReference>
<dbReference type="Proteomes" id="UP000287155">
    <property type="component" value="Unassembled WGS sequence"/>
</dbReference>
<protein>
    <submittedName>
        <fullName evidence="3">Appr-1-p processing protein</fullName>
    </submittedName>
</protein>
<dbReference type="RefSeq" id="WP_019551176.1">
    <property type="nucleotide sequence ID" value="NZ_DAHVNI010000031.1"/>
</dbReference>
<proteinExistence type="predicted"/>
<dbReference type="Proteomes" id="UP000286910">
    <property type="component" value="Unassembled WGS sequence"/>
</dbReference>
<feature type="domain" description="Macro" evidence="2">
    <location>
        <begin position="1"/>
        <end position="155"/>
    </location>
</feature>
<dbReference type="Proteomes" id="UP000287439">
    <property type="component" value="Unassembled WGS sequence"/>
</dbReference>
<evidence type="ECO:0000313" key="14">
    <source>
        <dbReference type="Proteomes" id="UP000287439"/>
    </source>
</evidence>
<evidence type="ECO:0000313" key="4">
    <source>
        <dbReference type="EMBL" id="RTG98874.1"/>
    </source>
</evidence>
<dbReference type="PANTHER" id="PTHR12521:SF0">
    <property type="entry name" value="ADP-RIBOSE GLYCOHYDROLASE OARD1"/>
    <property type="match status" value="1"/>
</dbReference>
<dbReference type="EMBL" id="PEMJ01000313">
    <property type="protein sequence ID" value="RTI13112.1"/>
    <property type="molecule type" value="Genomic_DNA"/>
</dbReference>
<evidence type="ECO:0000313" key="5">
    <source>
        <dbReference type="EMBL" id="RTG99325.1"/>
    </source>
</evidence>
<dbReference type="EMBL" id="LJJR01000051">
    <property type="protein sequence ID" value="KPD25446.1"/>
    <property type="molecule type" value="Genomic_DNA"/>
</dbReference>
<dbReference type="AlphaFoldDB" id="A0A0N0ZMJ3"/>
<dbReference type="SUPFAM" id="SSF52949">
    <property type="entry name" value="Macro domain-like"/>
    <property type="match status" value="1"/>
</dbReference>
<evidence type="ECO:0000259" key="2">
    <source>
        <dbReference type="PROSITE" id="PS51154"/>
    </source>
</evidence>
<evidence type="ECO:0000313" key="8">
    <source>
        <dbReference type="EMBL" id="RTH32482.1"/>
    </source>
</evidence>
<dbReference type="PROSITE" id="PS51154">
    <property type="entry name" value="MACRO"/>
    <property type="match status" value="1"/>
</dbReference>
<evidence type="ECO:0000313" key="15">
    <source>
        <dbReference type="Proteomes" id="UP000288051"/>
    </source>
</evidence>
<evidence type="ECO:0000313" key="7">
    <source>
        <dbReference type="EMBL" id="RTH13980.1"/>
    </source>
</evidence>
<reference evidence="11 12" key="2">
    <citation type="journal article" date="2019" name="Extremophiles">
        <title>Biogeography of thermophiles and predominance of Thermus scotoductus in domestic water heaters.</title>
        <authorList>
            <person name="Wilpiszeski R.L."/>
            <person name="Zhang Z."/>
            <person name="House C.H."/>
        </authorList>
    </citation>
    <scope>NUCLEOTIDE SEQUENCE [LARGE SCALE GENOMIC DNA]</scope>
    <source>
        <strain evidence="9 13">14_S14</strain>
        <strain evidence="8 15">24_S24</strain>
        <strain evidence="7 14">28_S28</strain>
        <strain evidence="6 12">32_S32</strain>
        <strain evidence="5 11">34_S34</strain>
        <strain evidence="4 16">38_S38</strain>
    </source>
</reference>
<evidence type="ECO:0000313" key="3">
    <source>
        <dbReference type="EMBL" id="KPD25446.1"/>
    </source>
</evidence>